<dbReference type="Gene3D" id="3.10.450.10">
    <property type="match status" value="1"/>
</dbReference>
<dbReference type="GO" id="GO:0005737">
    <property type="term" value="C:cytoplasm"/>
    <property type="evidence" value="ECO:0007669"/>
    <property type="project" value="TreeGrafter"/>
</dbReference>
<dbReference type="GO" id="GO:0005615">
    <property type="term" value="C:extracellular space"/>
    <property type="evidence" value="ECO:0007669"/>
    <property type="project" value="TreeGrafter"/>
</dbReference>
<proteinExistence type="inferred from homology"/>
<comment type="similarity">
    <text evidence="1">Belongs to the cystatin family.</text>
</comment>
<reference evidence="6" key="2">
    <citation type="submission" date="2014-03" db="EMBL/GenBank/DDBJ databases">
        <title>The whipworm genome and dual-species transcriptomics of an intimate host-pathogen interaction.</title>
        <authorList>
            <person name="Foth B.J."/>
            <person name="Tsai I.J."/>
            <person name="Reid A.J."/>
            <person name="Bancroft A.J."/>
            <person name="Nichol S."/>
            <person name="Tracey A."/>
            <person name="Holroyd N."/>
            <person name="Cotton J.A."/>
            <person name="Stanley E.J."/>
            <person name="Zarowiecki M."/>
            <person name="Liu J.Z."/>
            <person name="Huckvale T."/>
            <person name="Cooper P.J."/>
            <person name="Grencis R.K."/>
            <person name="Berriman M."/>
        </authorList>
    </citation>
    <scope>NUCLEOTIDE SEQUENCE [LARGE SCALE GENOMIC DNA]</scope>
</reference>
<keyword evidence="2" id="KW-0646">Protease inhibitor</keyword>
<dbReference type="SUPFAM" id="SSF54403">
    <property type="entry name" value="Cystatin/monellin"/>
    <property type="match status" value="1"/>
</dbReference>
<evidence type="ECO:0000256" key="1">
    <source>
        <dbReference type="ARBA" id="ARBA00009403"/>
    </source>
</evidence>
<feature type="domain" description="Cystatin" evidence="5">
    <location>
        <begin position="1"/>
        <end position="104"/>
    </location>
</feature>
<evidence type="ECO:0000256" key="3">
    <source>
        <dbReference type="ARBA" id="ARBA00022704"/>
    </source>
</evidence>
<dbReference type="AlphaFoldDB" id="A0A077Z143"/>
<organism evidence="6 7">
    <name type="scientific">Trichuris trichiura</name>
    <name type="common">Whipworm</name>
    <name type="synonym">Trichocephalus trichiurus</name>
    <dbReference type="NCBI Taxonomy" id="36087"/>
    <lineage>
        <taxon>Eukaryota</taxon>
        <taxon>Metazoa</taxon>
        <taxon>Ecdysozoa</taxon>
        <taxon>Nematoda</taxon>
        <taxon>Enoplea</taxon>
        <taxon>Dorylaimia</taxon>
        <taxon>Trichinellida</taxon>
        <taxon>Trichuridae</taxon>
        <taxon>Trichuris</taxon>
    </lineage>
</organism>
<name>A0A077Z143_TRITR</name>
<dbReference type="PANTHER" id="PTHR46186">
    <property type="entry name" value="CYSTATIN"/>
    <property type="match status" value="1"/>
</dbReference>
<dbReference type="Proteomes" id="UP000030665">
    <property type="component" value="Unassembled WGS sequence"/>
</dbReference>
<dbReference type="InterPro" id="IPR046350">
    <property type="entry name" value="Cystatin_sf"/>
</dbReference>
<dbReference type="EMBL" id="HG805867">
    <property type="protein sequence ID" value="CDW53791.1"/>
    <property type="molecule type" value="Genomic_DNA"/>
</dbReference>
<dbReference type="PANTHER" id="PTHR46186:SF2">
    <property type="entry name" value="CYSTATIN"/>
    <property type="match status" value="1"/>
</dbReference>
<feature type="region of interest" description="Disordered" evidence="4">
    <location>
        <begin position="1"/>
        <end position="20"/>
    </location>
</feature>
<evidence type="ECO:0000256" key="2">
    <source>
        <dbReference type="ARBA" id="ARBA00022690"/>
    </source>
</evidence>
<dbReference type="Pfam" id="PF00031">
    <property type="entry name" value="Cystatin"/>
    <property type="match status" value="1"/>
</dbReference>
<protein>
    <submittedName>
        <fullName evidence="6">Cystatin domain containing protein</fullName>
    </submittedName>
</protein>
<evidence type="ECO:0000313" key="7">
    <source>
        <dbReference type="Proteomes" id="UP000030665"/>
    </source>
</evidence>
<evidence type="ECO:0000259" key="5">
    <source>
        <dbReference type="SMART" id="SM00043"/>
    </source>
</evidence>
<accession>A0A077Z143</accession>
<dbReference type="GO" id="GO:0031982">
    <property type="term" value="C:vesicle"/>
    <property type="evidence" value="ECO:0007669"/>
    <property type="project" value="TreeGrafter"/>
</dbReference>
<dbReference type="InterPro" id="IPR000010">
    <property type="entry name" value="Cystatin_dom"/>
</dbReference>
<dbReference type="CDD" id="cd00042">
    <property type="entry name" value="CY"/>
    <property type="match status" value="1"/>
</dbReference>
<dbReference type="OrthoDB" id="110606at2759"/>
<sequence>MDPASEEAKEVAHKSLADRNTKSNSAYHDMLIKIVEASSQVVSGMNYKLIAYIGPSKCAKKDVKPEDVHSKCQLNDGNSAEKCTIKVYEQPWTNTFEVTEFSCKPATRREALKA</sequence>
<gene>
    <name evidence="6" type="ORF">TTRE_0000205801</name>
</gene>
<dbReference type="SMART" id="SM00043">
    <property type="entry name" value="CY"/>
    <property type="match status" value="1"/>
</dbReference>
<dbReference type="GO" id="GO:0004869">
    <property type="term" value="F:cysteine-type endopeptidase inhibitor activity"/>
    <property type="evidence" value="ECO:0007669"/>
    <property type="project" value="UniProtKB-KW"/>
</dbReference>
<keyword evidence="7" id="KW-1185">Reference proteome</keyword>
<dbReference type="STRING" id="36087.A0A077Z143"/>
<reference evidence="6" key="1">
    <citation type="submission" date="2014-01" db="EMBL/GenBank/DDBJ databases">
        <authorList>
            <person name="Aslett M."/>
        </authorList>
    </citation>
    <scope>NUCLEOTIDE SEQUENCE</scope>
</reference>
<evidence type="ECO:0000256" key="4">
    <source>
        <dbReference type="SAM" id="MobiDB-lite"/>
    </source>
</evidence>
<keyword evidence="3" id="KW-0789">Thiol protease inhibitor</keyword>
<evidence type="ECO:0000313" key="6">
    <source>
        <dbReference type="EMBL" id="CDW53791.1"/>
    </source>
</evidence>